<reference evidence="1" key="3">
    <citation type="journal article" date="2017" name="Front. Microbiol.">
        <title>Things Are Getting Hairy: Enterobacteria Bacteriophage vB_PcaM_CBB.</title>
        <authorList>
            <person name="Buttimer C."/>
            <person name="Hendrix H."/>
            <person name="Oliveira H."/>
            <person name="Casey A."/>
            <person name="Neve H."/>
            <person name="McAuliffe O."/>
            <person name="Ross R.P."/>
            <person name="Hill C."/>
            <person name="Noben J.P."/>
            <person name="O'Mahony J."/>
            <person name="Lavigne R."/>
            <person name="Coffey A."/>
        </authorList>
    </citation>
    <scope>NUCLEOTIDE SEQUENCE</scope>
</reference>
<reference evidence="3" key="1">
    <citation type="submission" date="2016-01" db="EMBL/GenBank/DDBJ databases">
        <title>Isolation and Characterization of Enterobacteria phage CBB.</title>
        <authorList>
            <person name="Buttimer C.T.H."/>
            <person name="Hendrix H."/>
            <person name="Alexandre H."/>
            <person name="O'Mahony J."/>
            <person name="Lavigne R."/>
            <person name="Coffey A."/>
        </authorList>
    </citation>
    <scope>NUCLEOTIDE SEQUENCE [LARGE SCALE GENOMIC DNA]</scope>
</reference>
<keyword evidence="3" id="KW-1185">Reference proteome</keyword>
<dbReference type="EMBL" id="KU574722">
    <property type="protein sequence ID" value="AMM43611.1"/>
    <property type="molecule type" value="Genomic_DNA"/>
</dbReference>
<sequence length="112" mass="13255">MSMNFFIMTNTTKDGHTEYGNTEYVIVGQDRLGRRYRLDSSALTNADKTDRECRDIQNRRIMRMLQSIAYGQKVDLNNWTEIEPAYESEAFYKLDTKKRITLEQKHVEMYGV</sequence>
<protein>
    <submittedName>
        <fullName evidence="1">Uncharacterized protein</fullName>
    </submittedName>
</protein>
<evidence type="ECO:0000313" key="1">
    <source>
        <dbReference type="EMBL" id="AMM43611.1"/>
    </source>
</evidence>
<evidence type="ECO:0000313" key="3">
    <source>
        <dbReference type="Proteomes" id="UP000223891"/>
    </source>
</evidence>
<accession>A0A1L2CUB5</accession>
<dbReference type="EMBL" id="KU574722">
    <property type="protein sequence ID" value="AMM44162.1"/>
    <property type="molecule type" value="Genomic_DNA"/>
</dbReference>
<organism evidence="1 3">
    <name type="scientific">Pectobacterium phage vB_PcaM_CBB</name>
    <dbReference type="NCBI Taxonomy" id="2772511"/>
    <lineage>
        <taxon>Viruses</taxon>
        <taxon>Duplodnaviria</taxon>
        <taxon>Heunggongvirae</taxon>
        <taxon>Uroviricota</taxon>
        <taxon>Caudoviricetes</taxon>
        <taxon>Mimasvirus</taxon>
        <taxon>Mimasvirus CBB</taxon>
    </lineage>
</organism>
<proteinExistence type="predicted"/>
<gene>
    <name evidence="2" type="ORF">CBB_46</name>
    <name evidence="1" type="ORF">CBB_599</name>
</gene>
<name>A0A1L2CUB5_9CAUD</name>
<dbReference type="Proteomes" id="UP000223891">
    <property type="component" value="Segment"/>
</dbReference>
<reference evidence="1" key="2">
    <citation type="submission" date="2016-01" db="EMBL/GenBank/DDBJ databases">
        <authorList>
            <person name="Oliw E.H."/>
        </authorList>
    </citation>
    <scope>NUCLEOTIDE SEQUENCE</scope>
</reference>
<evidence type="ECO:0000313" key="2">
    <source>
        <dbReference type="EMBL" id="AMM44162.1"/>
    </source>
</evidence>